<dbReference type="InterPro" id="IPR018110">
    <property type="entry name" value="Mandel_Rmase/mucon_lact_enz_CS"/>
</dbReference>
<dbReference type="Gene3D" id="3.30.390.10">
    <property type="entry name" value="Enolase-like, N-terminal domain"/>
    <property type="match status" value="1"/>
</dbReference>
<feature type="domain" description="Mandelate racemase/muconate lactonizing enzyme C-terminal" evidence="2">
    <location>
        <begin position="137"/>
        <end position="242"/>
    </location>
</feature>
<dbReference type="Proteomes" id="UP000316988">
    <property type="component" value="Unassembled WGS sequence"/>
</dbReference>
<accession>A0A554RWE2</accession>
<dbReference type="InterPro" id="IPR013341">
    <property type="entry name" value="Mandelate_racemase_N_dom"/>
</dbReference>
<evidence type="ECO:0000313" key="4">
    <source>
        <dbReference type="Proteomes" id="UP000316988"/>
    </source>
</evidence>
<evidence type="ECO:0000259" key="2">
    <source>
        <dbReference type="SMART" id="SM00922"/>
    </source>
</evidence>
<name>A0A554RWE2_9ACTN</name>
<dbReference type="SUPFAM" id="SSF54826">
    <property type="entry name" value="Enolase N-terminal domain-like"/>
    <property type="match status" value="1"/>
</dbReference>
<dbReference type="InterPro" id="IPR029065">
    <property type="entry name" value="Enolase_C-like"/>
</dbReference>
<protein>
    <submittedName>
        <fullName evidence="3">Galactonate dehydratase</fullName>
        <ecNumber evidence="3">4.2.1.6</ecNumber>
    </submittedName>
</protein>
<dbReference type="PROSITE" id="PS00909">
    <property type="entry name" value="MR_MLE_2"/>
    <property type="match status" value="1"/>
</dbReference>
<dbReference type="GO" id="GO:0009063">
    <property type="term" value="P:amino acid catabolic process"/>
    <property type="evidence" value="ECO:0007669"/>
    <property type="project" value="InterPro"/>
</dbReference>
<dbReference type="PANTHER" id="PTHR48080">
    <property type="entry name" value="D-GALACTONATE DEHYDRATASE-RELATED"/>
    <property type="match status" value="1"/>
</dbReference>
<dbReference type="EMBL" id="VLNT01000014">
    <property type="protein sequence ID" value="TSD58410.1"/>
    <property type="molecule type" value="Genomic_DNA"/>
</dbReference>
<dbReference type="AlphaFoldDB" id="A0A554RWE2"/>
<dbReference type="InterPro" id="IPR034593">
    <property type="entry name" value="DgoD-like"/>
</dbReference>
<organism evidence="3 4">
    <name type="scientific">Aeromicrobium piscarium</name>
    <dbReference type="NCBI Taxonomy" id="2590901"/>
    <lineage>
        <taxon>Bacteria</taxon>
        <taxon>Bacillati</taxon>
        <taxon>Actinomycetota</taxon>
        <taxon>Actinomycetes</taxon>
        <taxon>Propionibacteriales</taxon>
        <taxon>Nocardioidaceae</taxon>
        <taxon>Aeromicrobium</taxon>
    </lineage>
</organism>
<reference evidence="3 4" key="1">
    <citation type="submission" date="2019-07" db="EMBL/GenBank/DDBJ databases">
        <authorList>
            <person name="Zhao L.H."/>
        </authorList>
    </citation>
    <scope>NUCLEOTIDE SEQUENCE [LARGE SCALE GENOMIC DNA]</scope>
    <source>
        <strain evidence="3 4">Co35</strain>
    </source>
</reference>
<dbReference type="PANTHER" id="PTHR48080:SF2">
    <property type="entry name" value="D-GALACTONATE DEHYDRATASE"/>
    <property type="match status" value="1"/>
</dbReference>
<dbReference type="SMART" id="SM00922">
    <property type="entry name" value="MR_MLE"/>
    <property type="match status" value="1"/>
</dbReference>
<dbReference type="InterPro" id="IPR029017">
    <property type="entry name" value="Enolase-like_N"/>
</dbReference>
<evidence type="ECO:0000256" key="1">
    <source>
        <dbReference type="ARBA" id="ARBA00023239"/>
    </source>
</evidence>
<comment type="caution">
    <text evidence="3">The sequence shown here is derived from an EMBL/GenBank/DDBJ whole genome shotgun (WGS) entry which is preliminary data.</text>
</comment>
<dbReference type="EC" id="4.2.1.6" evidence="3"/>
<dbReference type="InterPro" id="IPR013342">
    <property type="entry name" value="Mandelate_racemase_C"/>
</dbReference>
<sequence length="386" mass="40830">MRISDVATVVVGAELRNWVFVKVTTDEGLVGWGEATLEWQTRAVVGAVDDLRPLLLGEDAMRTEHLWQSMCRHHFFKGGIVTMSAISGIEQALHDVKAKTLGVPLYQLLGGSVRDRLRFYDHLGGGDSSAVYETGSPEAFGEAAASSVADGFDALKILAVPVGAPLSGSAGVRLAVARMAAVREAVGPDVDVMVDLHGRTSPAMAIRYGRALAPYDPWFLEEPTQPEDIGALRGIADAVPVPIATGERLIGRRAFVDLLAERACAVIQPDVCHCGGVAELKRIAALAESYGVAVAPHNPLGPVATAVNVHIGLSTPNLLIQEVMRVDVPWRQEVVTGELAVVGPSVGLPSASGIGVEVDEDAAARHPYAPEPQLRTLLDDGSVADW</sequence>
<keyword evidence="1 3" id="KW-0456">Lyase</keyword>
<dbReference type="RefSeq" id="WP_143914271.1">
    <property type="nucleotide sequence ID" value="NZ_VLNT01000014.1"/>
</dbReference>
<dbReference type="InterPro" id="IPR036849">
    <property type="entry name" value="Enolase-like_C_sf"/>
</dbReference>
<dbReference type="Pfam" id="PF13378">
    <property type="entry name" value="MR_MLE_C"/>
    <property type="match status" value="1"/>
</dbReference>
<dbReference type="SFLD" id="SFLDG00179">
    <property type="entry name" value="mandelate_racemase"/>
    <property type="match status" value="1"/>
</dbReference>
<dbReference type="SFLD" id="SFLDS00001">
    <property type="entry name" value="Enolase"/>
    <property type="match status" value="1"/>
</dbReference>
<dbReference type="Pfam" id="PF02746">
    <property type="entry name" value="MR_MLE_N"/>
    <property type="match status" value="1"/>
</dbReference>
<evidence type="ECO:0000313" key="3">
    <source>
        <dbReference type="EMBL" id="TSD58410.1"/>
    </source>
</evidence>
<dbReference type="NCBIfam" id="NF010624">
    <property type="entry name" value="PRK14017.1"/>
    <property type="match status" value="1"/>
</dbReference>
<dbReference type="OrthoDB" id="5168231at2"/>
<gene>
    <name evidence="3" type="primary">dgoD</name>
    <name evidence="3" type="ORF">FNM00_14520</name>
</gene>
<proteinExistence type="predicted"/>
<dbReference type="SUPFAM" id="SSF51604">
    <property type="entry name" value="Enolase C-terminal domain-like"/>
    <property type="match status" value="1"/>
</dbReference>
<keyword evidence="4" id="KW-1185">Reference proteome</keyword>
<dbReference type="Gene3D" id="3.20.20.120">
    <property type="entry name" value="Enolase-like C-terminal domain"/>
    <property type="match status" value="1"/>
</dbReference>
<dbReference type="GO" id="GO:0008869">
    <property type="term" value="F:galactonate dehydratase activity"/>
    <property type="evidence" value="ECO:0007669"/>
    <property type="project" value="UniProtKB-EC"/>
</dbReference>